<name>A0A5A7QBQ0_STRAF</name>
<keyword evidence="1" id="KW-0808">Transferase</keyword>
<organism evidence="1 2">
    <name type="scientific">Striga asiatica</name>
    <name type="common">Asiatic witchweed</name>
    <name type="synonym">Buchnera asiatica</name>
    <dbReference type="NCBI Taxonomy" id="4170"/>
    <lineage>
        <taxon>Eukaryota</taxon>
        <taxon>Viridiplantae</taxon>
        <taxon>Streptophyta</taxon>
        <taxon>Embryophyta</taxon>
        <taxon>Tracheophyta</taxon>
        <taxon>Spermatophyta</taxon>
        <taxon>Magnoliopsida</taxon>
        <taxon>eudicotyledons</taxon>
        <taxon>Gunneridae</taxon>
        <taxon>Pentapetalae</taxon>
        <taxon>asterids</taxon>
        <taxon>lamiids</taxon>
        <taxon>Lamiales</taxon>
        <taxon>Orobanchaceae</taxon>
        <taxon>Buchnereae</taxon>
        <taxon>Striga</taxon>
    </lineage>
</organism>
<gene>
    <name evidence="1" type="ORF">STAS_19507</name>
</gene>
<keyword evidence="1" id="KW-0696">RNA-directed RNA polymerase</keyword>
<reference evidence="2" key="1">
    <citation type="journal article" date="2019" name="Curr. Biol.">
        <title>Genome Sequence of Striga asiatica Provides Insight into the Evolution of Plant Parasitism.</title>
        <authorList>
            <person name="Yoshida S."/>
            <person name="Kim S."/>
            <person name="Wafula E.K."/>
            <person name="Tanskanen J."/>
            <person name="Kim Y.M."/>
            <person name="Honaas L."/>
            <person name="Yang Z."/>
            <person name="Spallek T."/>
            <person name="Conn C.E."/>
            <person name="Ichihashi Y."/>
            <person name="Cheong K."/>
            <person name="Cui S."/>
            <person name="Der J.P."/>
            <person name="Gundlach H."/>
            <person name="Jiao Y."/>
            <person name="Hori C."/>
            <person name="Ishida J.K."/>
            <person name="Kasahara H."/>
            <person name="Kiba T."/>
            <person name="Kim M.S."/>
            <person name="Koo N."/>
            <person name="Laohavisit A."/>
            <person name="Lee Y.H."/>
            <person name="Lumba S."/>
            <person name="McCourt P."/>
            <person name="Mortimer J.C."/>
            <person name="Mutuku J.M."/>
            <person name="Nomura T."/>
            <person name="Sasaki-Sekimoto Y."/>
            <person name="Seto Y."/>
            <person name="Wang Y."/>
            <person name="Wakatake T."/>
            <person name="Sakakibara H."/>
            <person name="Demura T."/>
            <person name="Yamaguchi S."/>
            <person name="Yoneyama K."/>
            <person name="Manabe R.I."/>
            <person name="Nelson D.C."/>
            <person name="Schulman A.H."/>
            <person name="Timko M.P."/>
            <person name="dePamphilis C.W."/>
            <person name="Choi D."/>
            <person name="Shirasu K."/>
        </authorList>
    </citation>
    <scope>NUCLEOTIDE SEQUENCE [LARGE SCALE GENOMIC DNA]</scope>
    <source>
        <strain evidence="2">cv. UVA1</strain>
    </source>
</reference>
<dbReference type="AlphaFoldDB" id="A0A5A7QBQ0"/>
<evidence type="ECO:0000313" key="1">
    <source>
        <dbReference type="EMBL" id="GER42693.1"/>
    </source>
</evidence>
<dbReference type="EMBL" id="BKCP01006427">
    <property type="protein sequence ID" value="GER42693.1"/>
    <property type="molecule type" value="Genomic_DNA"/>
</dbReference>
<dbReference type="Proteomes" id="UP000325081">
    <property type="component" value="Unassembled WGS sequence"/>
</dbReference>
<sequence>MILPKLQVLNPSRQLNLLTIRRDFNHGQQNPTVPVAKNLLTCRNQMKTRVVRESGFRRIFFPKDRVEVNEPPTNYKHFGRKIEQIVHALDKAVRSRGSNHVQKTLSNNSLNSRIKSEDLFKIAPDVTIRSTTITNYSNVNICTLDYLKSVKV</sequence>
<proteinExistence type="predicted"/>
<accession>A0A5A7QBQ0</accession>
<protein>
    <submittedName>
        <fullName evidence="1">RNA-directed RNA polymerase L</fullName>
    </submittedName>
</protein>
<evidence type="ECO:0000313" key="2">
    <source>
        <dbReference type="Proteomes" id="UP000325081"/>
    </source>
</evidence>
<keyword evidence="1" id="KW-0548">Nucleotidyltransferase</keyword>
<keyword evidence="2" id="KW-1185">Reference proteome</keyword>
<comment type="caution">
    <text evidence="1">The sequence shown here is derived from an EMBL/GenBank/DDBJ whole genome shotgun (WGS) entry which is preliminary data.</text>
</comment>
<dbReference type="GO" id="GO:0003968">
    <property type="term" value="F:RNA-directed RNA polymerase activity"/>
    <property type="evidence" value="ECO:0007669"/>
    <property type="project" value="UniProtKB-KW"/>
</dbReference>